<proteinExistence type="predicted"/>
<evidence type="ECO:0000256" key="1">
    <source>
        <dbReference type="SAM" id="MobiDB-lite"/>
    </source>
</evidence>
<reference evidence="2 3" key="1">
    <citation type="journal article" date="2022" name="Nat. Ecol. Evol.">
        <title>A masculinizing supergene underlies an exaggerated male reproductive morph in a spider.</title>
        <authorList>
            <person name="Hendrickx F."/>
            <person name="De Corte Z."/>
            <person name="Sonet G."/>
            <person name="Van Belleghem S.M."/>
            <person name="Kostlbacher S."/>
            <person name="Vangestel C."/>
        </authorList>
    </citation>
    <scope>NUCLEOTIDE SEQUENCE [LARGE SCALE GENOMIC DNA]</scope>
    <source>
        <strain evidence="2">W744_W776</strain>
    </source>
</reference>
<sequence>MTANNGNPGRGNSRRGTLGCSANHSPKEMWWHGTVDNGIYVLRSQSTSEVTRRLPQHKYKKPDYHLLIGFFENCPKSNVYSPHNGTHAPPQQWGANRWGSSKRKHPSSLLRCWGEDAERGLPGIGDLLLIGAMGWKWLLRGFID</sequence>
<accession>A0AAV6V5D4</accession>
<organism evidence="2 3">
    <name type="scientific">Oedothorax gibbosus</name>
    <dbReference type="NCBI Taxonomy" id="931172"/>
    <lineage>
        <taxon>Eukaryota</taxon>
        <taxon>Metazoa</taxon>
        <taxon>Ecdysozoa</taxon>
        <taxon>Arthropoda</taxon>
        <taxon>Chelicerata</taxon>
        <taxon>Arachnida</taxon>
        <taxon>Araneae</taxon>
        <taxon>Araneomorphae</taxon>
        <taxon>Entelegynae</taxon>
        <taxon>Araneoidea</taxon>
        <taxon>Linyphiidae</taxon>
        <taxon>Erigoninae</taxon>
        <taxon>Oedothorax</taxon>
    </lineage>
</organism>
<name>A0AAV6V5D4_9ARAC</name>
<gene>
    <name evidence="2" type="ORF">JTE90_010286</name>
</gene>
<feature type="compositionally biased region" description="Low complexity" evidence="1">
    <location>
        <begin position="1"/>
        <end position="16"/>
    </location>
</feature>
<dbReference type="Proteomes" id="UP000827092">
    <property type="component" value="Unassembled WGS sequence"/>
</dbReference>
<keyword evidence="3" id="KW-1185">Reference proteome</keyword>
<evidence type="ECO:0000313" key="2">
    <source>
        <dbReference type="EMBL" id="KAG8190861.1"/>
    </source>
</evidence>
<feature type="region of interest" description="Disordered" evidence="1">
    <location>
        <begin position="1"/>
        <end position="20"/>
    </location>
</feature>
<protein>
    <submittedName>
        <fullName evidence="2">Uncharacterized protein</fullName>
    </submittedName>
</protein>
<comment type="caution">
    <text evidence="2">The sequence shown here is derived from an EMBL/GenBank/DDBJ whole genome shotgun (WGS) entry which is preliminary data.</text>
</comment>
<evidence type="ECO:0000313" key="3">
    <source>
        <dbReference type="Proteomes" id="UP000827092"/>
    </source>
</evidence>
<dbReference type="AlphaFoldDB" id="A0AAV6V5D4"/>
<dbReference type="EMBL" id="JAFNEN010000172">
    <property type="protein sequence ID" value="KAG8190861.1"/>
    <property type="molecule type" value="Genomic_DNA"/>
</dbReference>